<keyword evidence="1" id="KW-0472">Membrane</keyword>
<keyword evidence="1" id="KW-0812">Transmembrane</keyword>
<evidence type="ECO:0000313" key="2">
    <source>
        <dbReference type="EMBL" id="PON70644.1"/>
    </source>
</evidence>
<keyword evidence="1" id="KW-1133">Transmembrane helix</keyword>
<comment type="caution">
    <text evidence="2">The sequence shown here is derived from an EMBL/GenBank/DDBJ whole genome shotgun (WGS) entry which is preliminary data.</text>
</comment>
<organism evidence="2 3">
    <name type="scientific">Parasponia andersonii</name>
    <name type="common">Sponia andersonii</name>
    <dbReference type="NCBI Taxonomy" id="3476"/>
    <lineage>
        <taxon>Eukaryota</taxon>
        <taxon>Viridiplantae</taxon>
        <taxon>Streptophyta</taxon>
        <taxon>Embryophyta</taxon>
        <taxon>Tracheophyta</taxon>
        <taxon>Spermatophyta</taxon>
        <taxon>Magnoliopsida</taxon>
        <taxon>eudicotyledons</taxon>
        <taxon>Gunneridae</taxon>
        <taxon>Pentapetalae</taxon>
        <taxon>rosids</taxon>
        <taxon>fabids</taxon>
        <taxon>Rosales</taxon>
        <taxon>Cannabaceae</taxon>
        <taxon>Parasponia</taxon>
    </lineage>
</organism>
<keyword evidence="3" id="KW-1185">Reference proteome</keyword>
<sequence>MNINTSAQNKLTKEYTVQKIYKIEQVEYIHYTQIHKYKKSSIAVDSDFLKQGLLSYLCHSYRLSSFLTLCLLIKIVAALLLPKNDYNYDYVFEPLALSLFKFRNFDSILVYSRLHLLLYFSLLAFNSSSLRYEVLVR</sequence>
<evidence type="ECO:0000256" key="1">
    <source>
        <dbReference type="SAM" id="Phobius"/>
    </source>
</evidence>
<feature type="transmembrane region" description="Helical" evidence="1">
    <location>
        <begin position="108"/>
        <end position="125"/>
    </location>
</feature>
<gene>
    <name evidence="2" type="ORF">PanWU01x14_080180</name>
</gene>
<evidence type="ECO:0000313" key="3">
    <source>
        <dbReference type="Proteomes" id="UP000237105"/>
    </source>
</evidence>
<accession>A0A2P5DBH5</accession>
<protein>
    <submittedName>
        <fullName evidence="2">Uncharacterized protein</fullName>
    </submittedName>
</protein>
<reference evidence="3" key="1">
    <citation type="submission" date="2016-06" db="EMBL/GenBank/DDBJ databases">
        <title>Parallel loss of symbiosis genes in relatives of nitrogen-fixing non-legume Parasponia.</title>
        <authorList>
            <person name="Van Velzen R."/>
            <person name="Holmer R."/>
            <person name="Bu F."/>
            <person name="Rutten L."/>
            <person name="Van Zeijl A."/>
            <person name="Liu W."/>
            <person name="Santuari L."/>
            <person name="Cao Q."/>
            <person name="Sharma T."/>
            <person name="Shen D."/>
            <person name="Roswanjaya Y."/>
            <person name="Wardhani T."/>
            <person name="Kalhor M.S."/>
            <person name="Jansen J."/>
            <person name="Van den Hoogen J."/>
            <person name="Gungor B."/>
            <person name="Hartog M."/>
            <person name="Hontelez J."/>
            <person name="Verver J."/>
            <person name="Yang W.-C."/>
            <person name="Schijlen E."/>
            <person name="Repin R."/>
            <person name="Schilthuizen M."/>
            <person name="Schranz E."/>
            <person name="Heidstra R."/>
            <person name="Miyata K."/>
            <person name="Fedorova E."/>
            <person name="Kohlen W."/>
            <person name="Bisseling T."/>
            <person name="Smit S."/>
            <person name="Geurts R."/>
        </authorList>
    </citation>
    <scope>NUCLEOTIDE SEQUENCE [LARGE SCALE GENOMIC DNA]</scope>
    <source>
        <strain evidence="3">cv. WU1-14</strain>
    </source>
</reference>
<feature type="transmembrane region" description="Helical" evidence="1">
    <location>
        <begin position="63"/>
        <end position="81"/>
    </location>
</feature>
<dbReference type="AlphaFoldDB" id="A0A2P5DBH5"/>
<dbReference type="Proteomes" id="UP000237105">
    <property type="component" value="Unassembled WGS sequence"/>
</dbReference>
<dbReference type="OrthoDB" id="10466893at2759"/>
<dbReference type="EMBL" id="JXTB01000049">
    <property type="protein sequence ID" value="PON70644.1"/>
    <property type="molecule type" value="Genomic_DNA"/>
</dbReference>
<name>A0A2P5DBH5_PARAD</name>
<proteinExistence type="predicted"/>